<accession>A0A6A6DPR6</accession>
<dbReference type="InterPro" id="IPR011333">
    <property type="entry name" value="SKP1/BTB/POZ_sf"/>
</dbReference>
<dbReference type="EMBL" id="ML994652">
    <property type="protein sequence ID" value="KAF2181491.1"/>
    <property type="molecule type" value="Genomic_DNA"/>
</dbReference>
<dbReference type="SUPFAM" id="SSF54695">
    <property type="entry name" value="POZ domain"/>
    <property type="match status" value="1"/>
</dbReference>
<dbReference type="PANTHER" id="PTHR47843:SF5">
    <property type="entry name" value="BTB_POZ DOMAIN PROTEIN"/>
    <property type="match status" value="1"/>
</dbReference>
<sequence length="203" mass="22802">MFNNTKYSDATILIHNVTLPVHKPVICIQSAYFEKAFQEAFVEGSSGVLTFNDGSGAAHWRVFEYLYTGDYSDDLSNDFEDDPPLLKDPRVYALADMFFLEDLKALSTAKLQLKLQDLWTSDSFPECVREIYASTPNSDRAMRSAVVEVARVHVRELGKKAIFKDLIREGGDFAVEYFESITFPAPLGVSKPFSTPNGFGTWS</sequence>
<dbReference type="Gene3D" id="3.30.710.10">
    <property type="entry name" value="Potassium Channel Kv1.1, Chain A"/>
    <property type="match status" value="1"/>
</dbReference>
<dbReference type="Pfam" id="PF00651">
    <property type="entry name" value="BTB"/>
    <property type="match status" value="1"/>
</dbReference>
<dbReference type="PROSITE" id="PS50097">
    <property type="entry name" value="BTB"/>
    <property type="match status" value="1"/>
</dbReference>
<organism evidence="2 3">
    <name type="scientific">Zopfia rhizophila CBS 207.26</name>
    <dbReference type="NCBI Taxonomy" id="1314779"/>
    <lineage>
        <taxon>Eukaryota</taxon>
        <taxon>Fungi</taxon>
        <taxon>Dikarya</taxon>
        <taxon>Ascomycota</taxon>
        <taxon>Pezizomycotina</taxon>
        <taxon>Dothideomycetes</taxon>
        <taxon>Dothideomycetes incertae sedis</taxon>
        <taxon>Zopfiaceae</taxon>
        <taxon>Zopfia</taxon>
    </lineage>
</organism>
<dbReference type="OrthoDB" id="3688938at2759"/>
<protein>
    <recommendedName>
        <fullName evidence="1">BTB domain-containing protein</fullName>
    </recommendedName>
</protein>
<keyword evidence="3" id="KW-1185">Reference proteome</keyword>
<feature type="domain" description="BTB" evidence="1">
    <location>
        <begin position="8"/>
        <end position="75"/>
    </location>
</feature>
<dbReference type="Proteomes" id="UP000800200">
    <property type="component" value="Unassembled WGS sequence"/>
</dbReference>
<dbReference type="PANTHER" id="PTHR47843">
    <property type="entry name" value="BTB DOMAIN-CONTAINING PROTEIN-RELATED"/>
    <property type="match status" value="1"/>
</dbReference>
<evidence type="ECO:0000259" key="1">
    <source>
        <dbReference type="PROSITE" id="PS50097"/>
    </source>
</evidence>
<dbReference type="CDD" id="cd18186">
    <property type="entry name" value="BTB_POZ_ZBTB_KLHL-like"/>
    <property type="match status" value="1"/>
</dbReference>
<evidence type="ECO:0000313" key="3">
    <source>
        <dbReference type="Proteomes" id="UP000800200"/>
    </source>
</evidence>
<dbReference type="AlphaFoldDB" id="A0A6A6DPR6"/>
<proteinExistence type="predicted"/>
<dbReference type="InterPro" id="IPR000210">
    <property type="entry name" value="BTB/POZ_dom"/>
</dbReference>
<reference evidence="2" key="1">
    <citation type="journal article" date="2020" name="Stud. Mycol.">
        <title>101 Dothideomycetes genomes: a test case for predicting lifestyles and emergence of pathogens.</title>
        <authorList>
            <person name="Haridas S."/>
            <person name="Albert R."/>
            <person name="Binder M."/>
            <person name="Bloem J."/>
            <person name="Labutti K."/>
            <person name="Salamov A."/>
            <person name="Andreopoulos B."/>
            <person name="Baker S."/>
            <person name="Barry K."/>
            <person name="Bills G."/>
            <person name="Bluhm B."/>
            <person name="Cannon C."/>
            <person name="Castanera R."/>
            <person name="Culley D."/>
            <person name="Daum C."/>
            <person name="Ezra D."/>
            <person name="Gonzalez J."/>
            <person name="Henrissat B."/>
            <person name="Kuo A."/>
            <person name="Liang C."/>
            <person name="Lipzen A."/>
            <person name="Lutzoni F."/>
            <person name="Magnuson J."/>
            <person name="Mondo S."/>
            <person name="Nolan M."/>
            <person name="Ohm R."/>
            <person name="Pangilinan J."/>
            <person name="Park H.-J."/>
            <person name="Ramirez L."/>
            <person name="Alfaro M."/>
            <person name="Sun H."/>
            <person name="Tritt A."/>
            <person name="Yoshinaga Y."/>
            <person name="Zwiers L.-H."/>
            <person name="Turgeon B."/>
            <person name="Goodwin S."/>
            <person name="Spatafora J."/>
            <person name="Crous P."/>
            <person name="Grigoriev I."/>
        </authorList>
    </citation>
    <scope>NUCLEOTIDE SEQUENCE</scope>
    <source>
        <strain evidence="2">CBS 207.26</strain>
    </source>
</reference>
<name>A0A6A6DPR6_9PEZI</name>
<gene>
    <name evidence="2" type="ORF">K469DRAFT_589178</name>
</gene>
<evidence type="ECO:0000313" key="2">
    <source>
        <dbReference type="EMBL" id="KAF2181491.1"/>
    </source>
</evidence>